<gene>
    <name evidence="1" type="ORF">RDI58_008366</name>
</gene>
<sequence length="56" mass="6612">MPPHLINFSKIFLGDRLQFTQCDDGNQNENVDYFGVLHEILELEYSGWPIKRIVLF</sequence>
<dbReference type="EMBL" id="JBANQN010000003">
    <property type="protein sequence ID" value="KAK6794913.1"/>
    <property type="molecule type" value="Genomic_DNA"/>
</dbReference>
<protein>
    <submittedName>
        <fullName evidence="1">Uncharacterized protein</fullName>
    </submittedName>
</protein>
<organism evidence="1 2">
    <name type="scientific">Solanum bulbocastanum</name>
    <name type="common">Wild potato</name>
    <dbReference type="NCBI Taxonomy" id="147425"/>
    <lineage>
        <taxon>Eukaryota</taxon>
        <taxon>Viridiplantae</taxon>
        <taxon>Streptophyta</taxon>
        <taxon>Embryophyta</taxon>
        <taxon>Tracheophyta</taxon>
        <taxon>Spermatophyta</taxon>
        <taxon>Magnoliopsida</taxon>
        <taxon>eudicotyledons</taxon>
        <taxon>Gunneridae</taxon>
        <taxon>Pentapetalae</taxon>
        <taxon>asterids</taxon>
        <taxon>lamiids</taxon>
        <taxon>Solanales</taxon>
        <taxon>Solanaceae</taxon>
        <taxon>Solanoideae</taxon>
        <taxon>Solaneae</taxon>
        <taxon>Solanum</taxon>
    </lineage>
</organism>
<proteinExistence type="predicted"/>
<evidence type="ECO:0000313" key="2">
    <source>
        <dbReference type="Proteomes" id="UP001371456"/>
    </source>
</evidence>
<name>A0AAN8TUT0_SOLBU</name>
<evidence type="ECO:0000313" key="1">
    <source>
        <dbReference type="EMBL" id="KAK6794913.1"/>
    </source>
</evidence>
<dbReference type="Proteomes" id="UP001371456">
    <property type="component" value="Unassembled WGS sequence"/>
</dbReference>
<keyword evidence="2" id="KW-1185">Reference proteome</keyword>
<accession>A0AAN8TUT0</accession>
<reference evidence="1 2" key="1">
    <citation type="submission" date="2024-02" db="EMBL/GenBank/DDBJ databases">
        <title>de novo genome assembly of Solanum bulbocastanum strain 11H21.</title>
        <authorList>
            <person name="Hosaka A.J."/>
        </authorList>
    </citation>
    <scope>NUCLEOTIDE SEQUENCE [LARGE SCALE GENOMIC DNA]</scope>
    <source>
        <tissue evidence="1">Young leaves</tissue>
    </source>
</reference>
<comment type="caution">
    <text evidence="1">The sequence shown here is derived from an EMBL/GenBank/DDBJ whole genome shotgun (WGS) entry which is preliminary data.</text>
</comment>
<dbReference type="AlphaFoldDB" id="A0AAN8TUT0"/>